<evidence type="ECO:0000313" key="2">
    <source>
        <dbReference type="EMBL" id="RXR32827.1"/>
    </source>
</evidence>
<sequence>MTLRVDTEAIDAAAASLGTIAVTLADRADDTAQHSGAAAAAGGHAHVVTGATDFGDYWGAGLGALAIALGELATQFGDAAAAYAEEDRVLASGARDLL</sequence>
<dbReference type="Proteomes" id="UP000290517">
    <property type="component" value="Unassembled WGS sequence"/>
</dbReference>
<dbReference type="AlphaFoldDB" id="A0A4Q1KS00"/>
<evidence type="ECO:0000313" key="1">
    <source>
        <dbReference type="EMBL" id="RXR23557.1"/>
    </source>
</evidence>
<gene>
    <name evidence="1" type="ORF">EQW73_14585</name>
    <name evidence="2" type="ORF">EQW78_12565</name>
</gene>
<organism evidence="2 3">
    <name type="scientific">Oerskovia turbata</name>
    <dbReference type="NCBI Taxonomy" id="1713"/>
    <lineage>
        <taxon>Bacteria</taxon>
        <taxon>Bacillati</taxon>
        <taxon>Actinomycetota</taxon>
        <taxon>Actinomycetes</taxon>
        <taxon>Micrococcales</taxon>
        <taxon>Cellulomonadaceae</taxon>
        <taxon>Oerskovia</taxon>
    </lineage>
</organism>
<reference evidence="3 4" key="1">
    <citation type="submission" date="2019-01" db="EMBL/GenBank/DDBJ databases">
        <title>Oerskovia turbata Genome sequencing and assembly.</title>
        <authorList>
            <person name="Dou T."/>
        </authorList>
    </citation>
    <scope>NUCLEOTIDE SEQUENCE [LARGE SCALE GENOMIC DNA]</scope>
    <source>
        <strain evidence="2 3">JCM12123</strain>
        <strain evidence="1 4">JCM3160</strain>
    </source>
</reference>
<protein>
    <submittedName>
        <fullName evidence="2">Uncharacterized protein</fullName>
    </submittedName>
</protein>
<dbReference type="RefSeq" id="WP_036571985.1">
    <property type="nucleotide sequence ID" value="NZ_JOFV01000011.1"/>
</dbReference>
<dbReference type="EMBL" id="SDJQ01000016">
    <property type="protein sequence ID" value="RXR32827.1"/>
    <property type="molecule type" value="Genomic_DNA"/>
</dbReference>
<dbReference type="Proteomes" id="UP000289805">
    <property type="component" value="Unassembled WGS sequence"/>
</dbReference>
<keyword evidence="4" id="KW-1185">Reference proteome</keyword>
<evidence type="ECO:0000313" key="3">
    <source>
        <dbReference type="Proteomes" id="UP000289805"/>
    </source>
</evidence>
<dbReference type="STRING" id="1713.GCA_000718325_02490"/>
<dbReference type="EMBL" id="SDJR01000010">
    <property type="protein sequence ID" value="RXR23557.1"/>
    <property type="molecule type" value="Genomic_DNA"/>
</dbReference>
<accession>A0A4Q1KS00</accession>
<name>A0A4Q1KS00_9CELL</name>
<proteinExistence type="predicted"/>
<comment type="caution">
    <text evidence="2">The sequence shown here is derived from an EMBL/GenBank/DDBJ whole genome shotgun (WGS) entry which is preliminary data.</text>
</comment>
<evidence type="ECO:0000313" key="4">
    <source>
        <dbReference type="Proteomes" id="UP000290517"/>
    </source>
</evidence>